<proteinExistence type="predicted"/>
<organism evidence="2">
    <name type="scientific">uncultured Caudovirales phage</name>
    <dbReference type="NCBI Taxonomy" id="2100421"/>
    <lineage>
        <taxon>Viruses</taxon>
        <taxon>Duplodnaviria</taxon>
        <taxon>Heunggongvirae</taxon>
        <taxon>Uroviricota</taxon>
        <taxon>Caudoviricetes</taxon>
        <taxon>Peduoviridae</taxon>
        <taxon>Maltschvirus</taxon>
        <taxon>Maltschvirus maltsch</taxon>
    </lineage>
</organism>
<dbReference type="InterPro" id="IPR011604">
    <property type="entry name" value="PDDEXK-like_dom_sf"/>
</dbReference>
<evidence type="ECO:0000259" key="1">
    <source>
        <dbReference type="Pfam" id="PF12684"/>
    </source>
</evidence>
<protein>
    <submittedName>
        <fullName evidence="2">Exodeoxyribonuclease 8, PDDEXK-like domain containing protein</fullName>
    </submittedName>
</protein>
<dbReference type="Pfam" id="PF12684">
    <property type="entry name" value="DUF3799"/>
    <property type="match status" value="1"/>
</dbReference>
<accession>A0A6J5PPK1</accession>
<name>A0A6J5PPK1_9CAUD</name>
<gene>
    <name evidence="2" type="ORF">UFOVP954_54</name>
</gene>
<dbReference type="Gene3D" id="3.90.320.10">
    <property type="match status" value="1"/>
</dbReference>
<feature type="domain" description="Putative exodeoxyribonuclease 8 PDDEXK-like" evidence="1">
    <location>
        <begin position="41"/>
        <end position="276"/>
    </location>
</feature>
<feature type="non-terminal residue" evidence="2">
    <location>
        <position position="294"/>
    </location>
</feature>
<evidence type="ECO:0000313" key="2">
    <source>
        <dbReference type="EMBL" id="CAB4173613.1"/>
    </source>
</evidence>
<reference evidence="2" key="1">
    <citation type="submission" date="2020-05" db="EMBL/GenBank/DDBJ databases">
        <authorList>
            <person name="Chiriac C."/>
            <person name="Salcher M."/>
            <person name="Ghai R."/>
            <person name="Kavagutti S V."/>
        </authorList>
    </citation>
    <scope>NUCLEOTIDE SEQUENCE</scope>
</reference>
<dbReference type="EMBL" id="LR796903">
    <property type="protein sequence ID" value="CAB4173613.1"/>
    <property type="molecule type" value="Genomic_DNA"/>
</dbReference>
<dbReference type="InterPro" id="IPR024432">
    <property type="entry name" value="Put_RecE_PDDEXK-like_dom"/>
</dbReference>
<sequence length="294" mass="34096">MTIIKDGLYDMTNEEYHESEGLSRSALWLYRENQYKYWYKYLSGKYAKDKATKPMAFGSLCHTIVLEPELFKAEYAIKPEIEPLPKAGLLKDLGRTEFEKQKQVRALAEEQRDFVLAKFERESQGRTIISLDDYNKAMKIKESIYSRDMCAKLLSGCIIEKSIFWTDQETGLLCKIRPDAYMPGKYALDLKTEENAGYQSFQRTAMKYGYFLQAGMIWEGLKAIGEPIEKFIDLAVEKEEPYAVATYVMDDEAVQYGIDLFHALLRKYAVSRETNEFNDYGLQVLMAPKYALEE</sequence>